<feature type="transmembrane region" description="Helical" evidence="14">
    <location>
        <begin position="475"/>
        <end position="493"/>
    </location>
</feature>
<evidence type="ECO:0000256" key="7">
    <source>
        <dbReference type="ARBA" id="ARBA00022692"/>
    </source>
</evidence>
<keyword evidence="17" id="KW-0969">Cilium</keyword>
<evidence type="ECO:0000256" key="9">
    <source>
        <dbReference type="ARBA" id="ARBA00023136"/>
    </source>
</evidence>
<dbReference type="GO" id="GO:0005886">
    <property type="term" value="C:plasma membrane"/>
    <property type="evidence" value="ECO:0007669"/>
    <property type="project" value="UniProtKB-SubCell"/>
</dbReference>
<evidence type="ECO:0000256" key="4">
    <source>
        <dbReference type="ARBA" id="ARBA00007971"/>
    </source>
</evidence>
<keyword evidence="17" id="KW-0966">Cell projection</keyword>
<evidence type="ECO:0000313" key="18">
    <source>
        <dbReference type="Proteomes" id="UP000009102"/>
    </source>
</evidence>
<name>D0KXW7_HALNC</name>
<dbReference type="PRINTS" id="PR01009">
    <property type="entry name" value="FLGMRINGFLIF"/>
</dbReference>
<dbReference type="InterPro" id="IPR000067">
    <property type="entry name" value="FlgMring_FliF"/>
</dbReference>
<feature type="region of interest" description="Disordered" evidence="13">
    <location>
        <begin position="503"/>
        <end position="552"/>
    </location>
</feature>
<keyword evidence="10 12" id="KW-0975">Bacterial flagellum</keyword>
<evidence type="ECO:0000256" key="12">
    <source>
        <dbReference type="PIRNR" id="PIRNR004862"/>
    </source>
</evidence>
<dbReference type="KEGG" id="hna:Hneap_0433"/>
<evidence type="ECO:0000256" key="3">
    <source>
        <dbReference type="ARBA" id="ARBA00004651"/>
    </source>
</evidence>
<keyword evidence="17" id="KW-0282">Flagellum</keyword>
<dbReference type="InterPro" id="IPR013556">
    <property type="entry name" value="Flag_M-ring_C"/>
</dbReference>
<dbReference type="PIRSF" id="PIRSF004862">
    <property type="entry name" value="FliF"/>
    <property type="match status" value="1"/>
</dbReference>
<dbReference type="GO" id="GO:0009431">
    <property type="term" value="C:bacterial-type flagellum basal body, MS ring"/>
    <property type="evidence" value="ECO:0007669"/>
    <property type="project" value="InterPro"/>
</dbReference>
<evidence type="ECO:0000256" key="11">
    <source>
        <dbReference type="ARBA" id="ARBA00025936"/>
    </source>
</evidence>
<comment type="subcellular location">
    <subcellularLocation>
        <location evidence="2 12">Bacterial flagellum basal body</location>
    </subcellularLocation>
    <subcellularLocation>
        <location evidence="3">Cell membrane</location>
        <topology evidence="3">Multi-pass membrane protein</topology>
    </subcellularLocation>
</comment>
<dbReference type="Pfam" id="PF01514">
    <property type="entry name" value="YscJ_FliF"/>
    <property type="match status" value="1"/>
</dbReference>
<comment type="similarity">
    <text evidence="4 12">Belongs to the FliF family.</text>
</comment>
<evidence type="ECO:0000256" key="8">
    <source>
        <dbReference type="ARBA" id="ARBA00022989"/>
    </source>
</evidence>
<dbReference type="PANTHER" id="PTHR30046">
    <property type="entry name" value="FLAGELLAR M-RING PROTEIN"/>
    <property type="match status" value="1"/>
</dbReference>
<keyword evidence="8 14" id="KW-1133">Transmembrane helix</keyword>
<dbReference type="Gene3D" id="3.30.300.30">
    <property type="match status" value="1"/>
</dbReference>
<feature type="region of interest" description="Disordered" evidence="13">
    <location>
        <begin position="324"/>
        <end position="343"/>
    </location>
</feature>
<dbReference type="NCBIfam" id="TIGR00206">
    <property type="entry name" value="fliF"/>
    <property type="match status" value="1"/>
</dbReference>
<dbReference type="Proteomes" id="UP000009102">
    <property type="component" value="Chromosome"/>
</dbReference>
<dbReference type="InterPro" id="IPR045851">
    <property type="entry name" value="AMP-bd_C_sf"/>
</dbReference>
<evidence type="ECO:0000256" key="10">
    <source>
        <dbReference type="ARBA" id="ARBA00023143"/>
    </source>
</evidence>
<dbReference type="PANTHER" id="PTHR30046:SF0">
    <property type="entry name" value="FLAGELLAR M-RING PROTEIN"/>
    <property type="match status" value="1"/>
</dbReference>
<dbReference type="eggNOG" id="COG1766">
    <property type="taxonomic scope" value="Bacteria"/>
</dbReference>
<dbReference type="OrthoDB" id="8554211at2"/>
<keyword evidence="7 14" id="KW-0812">Transmembrane</keyword>
<dbReference type="RefSeq" id="WP_012823326.1">
    <property type="nucleotide sequence ID" value="NC_013422.1"/>
</dbReference>
<gene>
    <name evidence="17" type="ordered locus">Hneap_0433</name>
</gene>
<evidence type="ECO:0000256" key="2">
    <source>
        <dbReference type="ARBA" id="ARBA00004117"/>
    </source>
</evidence>
<keyword evidence="18" id="KW-1185">Reference proteome</keyword>
<evidence type="ECO:0000256" key="13">
    <source>
        <dbReference type="SAM" id="MobiDB-lite"/>
    </source>
</evidence>
<keyword evidence="9 14" id="KW-0472">Membrane</keyword>
<evidence type="ECO:0000256" key="5">
    <source>
        <dbReference type="ARBA" id="ARBA00017949"/>
    </source>
</evidence>
<dbReference type="EMBL" id="CP001801">
    <property type="protein sequence ID" value="ACX95290.1"/>
    <property type="molecule type" value="Genomic_DNA"/>
</dbReference>
<dbReference type="HOGENOM" id="CLU_028108_1_1_6"/>
<evidence type="ECO:0000256" key="6">
    <source>
        <dbReference type="ARBA" id="ARBA00022475"/>
    </source>
</evidence>
<reference evidence="17 18" key="1">
    <citation type="submission" date="2009-10" db="EMBL/GenBank/DDBJ databases">
        <title>Complete sequence of Halothiobacillus neapolitanus c2.</title>
        <authorList>
            <consortium name="US DOE Joint Genome Institute"/>
            <person name="Lucas S."/>
            <person name="Copeland A."/>
            <person name="Lapidus A."/>
            <person name="Glavina del Rio T."/>
            <person name="Tice H."/>
            <person name="Bruce D."/>
            <person name="Goodwin L."/>
            <person name="Pitluck S."/>
            <person name="Davenport K."/>
            <person name="Brettin T."/>
            <person name="Detter J.C."/>
            <person name="Han C."/>
            <person name="Tapia R."/>
            <person name="Larimer F."/>
            <person name="Land M."/>
            <person name="Hauser L."/>
            <person name="Kyrpides N."/>
            <person name="Mikhailova N."/>
            <person name="Kerfeld C."/>
            <person name="Cannon G."/>
            <person name="Heinhort S."/>
        </authorList>
    </citation>
    <scope>NUCLEOTIDE SEQUENCE [LARGE SCALE GENOMIC DNA]</scope>
    <source>
        <strain evidence="18">ATCC 23641 / c2</strain>
    </source>
</reference>
<feature type="domain" description="Flagellar M-ring N-terminal" evidence="15">
    <location>
        <begin position="59"/>
        <end position="234"/>
    </location>
</feature>
<evidence type="ECO:0000256" key="1">
    <source>
        <dbReference type="ARBA" id="ARBA00003820"/>
    </source>
</evidence>
<protein>
    <recommendedName>
        <fullName evidence="5 12">Flagellar M-ring protein</fullName>
    </recommendedName>
</protein>
<organism evidence="17 18">
    <name type="scientific">Halothiobacillus neapolitanus (strain ATCC 23641 / DSM 15147 / CIP 104769 / NCIMB 8539 / c2)</name>
    <name type="common">Thiobacillus neapolitanus</name>
    <dbReference type="NCBI Taxonomy" id="555778"/>
    <lineage>
        <taxon>Bacteria</taxon>
        <taxon>Pseudomonadati</taxon>
        <taxon>Pseudomonadota</taxon>
        <taxon>Gammaproteobacteria</taxon>
        <taxon>Chromatiales</taxon>
        <taxon>Halothiobacillaceae</taxon>
        <taxon>Halothiobacillus</taxon>
    </lineage>
</organism>
<feature type="transmembrane region" description="Helical" evidence="14">
    <location>
        <begin position="38"/>
        <end position="57"/>
    </location>
</feature>
<dbReference type="GO" id="GO:0071973">
    <property type="term" value="P:bacterial-type flagellum-dependent cell motility"/>
    <property type="evidence" value="ECO:0007669"/>
    <property type="project" value="InterPro"/>
</dbReference>
<dbReference type="InterPro" id="IPR043427">
    <property type="entry name" value="YscJ/FliF"/>
</dbReference>
<dbReference type="AlphaFoldDB" id="D0KXW7"/>
<evidence type="ECO:0000313" key="17">
    <source>
        <dbReference type="EMBL" id="ACX95290.1"/>
    </source>
</evidence>
<evidence type="ECO:0000259" key="16">
    <source>
        <dbReference type="Pfam" id="PF08345"/>
    </source>
</evidence>
<accession>D0KXW7</accession>
<feature type="domain" description="Flagellar M-ring C-terminal" evidence="16">
    <location>
        <begin position="267"/>
        <end position="450"/>
    </location>
</feature>
<dbReference type="Pfam" id="PF08345">
    <property type="entry name" value="YscJ_FliF_C"/>
    <property type="match status" value="1"/>
</dbReference>
<comment type="function">
    <text evidence="1 12">The M ring may be actively involved in energy transduction.</text>
</comment>
<comment type="subunit">
    <text evidence="11">The basal body constitutes a major portion of the flagellar organelle and consists of four rings (L,P,S, and M) mounted on a central rod. The M ring is integral to the inner membrane of the cell and may be connected to the flagellar rod via the S ring. The S (supramembrane ring) lies just distal to the M ring. The L and P rings lie in the outer membrane and the periplasmic space, respectively.</text>
</comment>
<dbReference type="STRING" id="555778.Hneap_0433"/>
<keyword evidence="6" id="KW-1003">Cell membrane</keyword>
<dbReference type="GO" id="GO:0003774">
    <property type="term" value="F:cytoskeletal motor activity"/>
    <property type="evidence" value="ECO:0007669"/>
    <property type="project" value="InterPro"/>
</dbReference>
<sequence>MAQNSMAPLSAAHQPATGTPAWIRQIDGFTQSSSFRQLLILVALAATLSFMVGFFLWGQKPSLVPLYTNLGPKESAAVVEALRAAKKNYQLSADGAILVDPAQLPAVRMLLAGEGLPSGNGVGLEMLDKDQSLGTSQFVEQARYQHAIEIELARSIETIQGVSAARVHLATPKQSVFVREQQKPTASVVVELSPGQSLTADQVRAIVHLVASSVAGMKPENVSVIDQRGELLSQNSDDASGMGLTDKQFAYRQRVERAYARQIEALLTPIVGANQVRAQVSADIDFSRQEGTSETYGPKTGVVLSEQTNDTTRALGDQGINGGVPGALSNQPPGGGTVTPQTSGGLQPPANLDVQQYQQIIQTPISTQKNETRNYNVDKDIRHTQYASGAVDKLNVAVLLDEKTVTDKDGKTKTEPMSDAELARIKDLVSQAVGLDEQRGDKLTLASIPFVEQKIEKVSVPLWQQEWFMPLLKNLGLGVAMLLIFLMVVRPLLKMLADKSRPEALPHQPGAALPNGTEDNGMNEEGVSFTRQASEGGQIPGPDDEDNLEGVPQLVGAASYADKLRQLKQSINHDPKAVAAVIKQWTHSEN</sequence>
<evidence type="ECO:0000259" key="15">
    <source>
        <dbReference type="Pfam" id="PF01514"/>
    </source>
</evidence>
<proteinExistence type="inferred from homology"/>
<evidence type="ECO:0000256" key="14">
    <source>
        <dbReference type="SAM" id="Phobius"/>
    </source>
</evidence>
<feature type="compositionally biased region" description="Polar residues" evidence="13">
    <location>
        <begin position="328"/>
        <end position="343"/>
    </location>
</feature>
<dbReference type="InterPro" id="IPR006182">
    <property type="entry name" value="FliF_N_dom"/>
</dbReference>